<dbReference type="InterPro" id="IPR016166">
    <property type="entry name" value="FAD-bd_PCMH"/>
</dbReference>
<dbReference type="SUPFAM" id="SSF56176">
    <property type="entry name" value="FAD-binding/transporter-associated domain-like"/>
    <property type="match status" value="1"/>
</dbReference>
<sequence length="479" mass="55530">MNKKTIASFLIGYSLLFAGSIYTYEQKVSRPVADDAGQLLPTAVKSIKQAEGEKELQSIVHRANRTDDKLSIAGMQHSQGGHTYYPNAIMIDMKKYNKILDFNPQQQTITVQSGATWDDIQRRVNPHGLAVKVMQSQNIFTIGGSLSVNVHGRDIRNDSLIDTVESFRLLTADGEIIHVSREENEELFPLVIGGYGLFGVILDVTFTLTKNELYETNTKSIDYSEYASYFTKEVTNNRKVKMHLARISTAPDTFLREMYVTDWTLAVSQQELSSYNKLKEDRIVAAPKMLLGLSRYSDWGKNKFWEWQQMYMNRGSGKLETRNNVMRSETAFMEYESSARTEVLQEYFVPVSEFTSYIDDLRTLLEKEEEFNLLNITIRYVEKNERAVLSYARDDMFALVLLINQGRSSGDMKQTEKVVRKMIDVTLEHNGSYYLPYYSYPTKEQLHTAYPRSEEFFQMKRKYDPDERFTNFFYEEYGK</sequence>
<dbReference type="Proteomes" id="UP000429595">
    <property type="component" value="Unassembled WGS sequence"/>
</dbReference>
<proteinExistence type="predicted"/>
<dbReference type="InterPro" id="IPR010031">
    <property type="entry name" value="FAD_lactone_oxidase-like"/>
</dbReference>
<evidence type="ECO:0000313" key="6">
    <source>
        <dbReference type="Proteomes" id="UP000429595"/>
    </source>
</evidence>
<dbReference type="PANTHER" id="PTHR43762:SF1">
    <property type="entry name" value="D-ARABINONO-1,4-LACTONE OXIDASE"/>
    <property type="match status" value="1"/>
</dbReference>
<dbReference type="GO" id="GO:0071949">
    <property type="term" value="F:FAD binding"/>
    <property type="evidence" value="ECO:0007669"/>
    <property type="project" value="InterPro"/>
</dbReference>
<keyword evidence="3" id="KW-0560">Oxidoreductase</keyword>
<accession>A0A6I1FP43</accession>
<dbReference type="GO" id="GO:0003885">
    <property type="term" value="F:D-arabinono-1,4-lactone oxidase activity"/>
    <property type="evidence" value="ECO:0007669"/>
    <property type="project" value="InterPro"/>
</dbReference>
<dbReference type="PANTHER" id="PTHR43762">
    <property type="entry name" value="L-GULONOLACTONE OXIDASE"/>
    <property type="match status" value="1"/>
</dbReference>
<evidence type="ECO:0000259" key="4">
    <source>
        <dbReference type="PROSITE" id="PS51387"/>
    </source>
</evidence>
<dbReference type="Gene3D" id="1.10.45.10">
    <property type="entry name" value="Vanillyl-alcohol Oxidase, Chain A, domain 4"/>
    <property type="match status" value="1"/>
</dbReference>
<evidence type="ECO:0000256" key="3">
    <source>
        <dbReference type="ARBA" id="ARBA00023002"/>
    </source>
</evidence>
<gene>
    <name evidence="5" type="ORF">F9802_12940</name>
</gene>
<evidence type="ECO:0000313" key="5">
    <source>
        <dbReference type="EMBL" id="KAB7705965.1"/>
    </source>
</evidence>
<dbReference type="InterPro" id="IPR036318">
    <property type="entry name" value="FAD-bd_PCMH-like_sf"/>
</dbReference>
<keyword evidence="2" id="KW-0274">FAD</keyword>
<comment type="caution">
    <text evidence="5">The sequence shown here is derived from an EMBL/GenBank/DDBJ whole genome shotgun (WGS) entry which is preliminary data.</text>
</comment>
<dbReference type="InterPro" id="IPR016171">
    <property type="entry name" value="Vanillyl_alc_oxidase_C-sub2"/>
</dbReference>
<organism evidence="5 6">
    <name type="scientific">Bacillus aerolatus</name>
    <dbReference type="NCBI Taxonomy" id="2653354"/>
    <lineage>
        <taxon>Bacteria</taxon>
        <taxon>Bacillati</taxon>
        <taxon>Bacillota</taxon>
        <taxon>Bacilli</taxon>
        <taxon>Bacillales</taxon>
        <taxon>Bacillaceae</taxon>
        <taxon>Bacillus</taxon>
    </lineage>
</organism>
<feature type="domain" description="FAD-binding PCMH-type" evidence="4">
    <location>
        <begin position="39"/>
        <end position="211"/>
    </location>
</feature>
<evidence type="ECO:0000256" key="1">
    <source>
        <dbReference type="ARBA" id="ARBA00022630"/>
    </source>
</evidence>
<dbReference type="Pfam" id="PF04030">
    <property type="entry name" value="ALO"/>
    <property type="match status" value="1"/>
</dbReference>
<reference evidence="5 6" key="1">
    <citation type="submission" date="2019-10" db="EMBL/GenBank/DDBJ databases">
        <title>Bacillus aerolatum sp. nov., isolated from bioaerosol of sport playgrounds.</title>
        <authorList>
            <person name="Chen P."/>
            <person name="Zhang G."/>
        </authorList>
    </citation>
    <scope>NUCLEOTIDE SEQUENCE [LARGE SCALE GENOMIC DNA]</scope>
    <source>
        <strain evidence="5 6">CX253</strain>
    </source>
</reference>
<dbReference type="SUPFAM" id="SSF55103">
    <property type="entry name" value="FAD-linked oxidases, C-terminal domain"/>
    <property type="match status" value="1"/>
</dbReference>
<dbReference type="Pfam" id="PF01565">
    <property type="entry name" value="FAD_binding_4"/>
    <property type="match status" value="1"/>
</dbReference>
<name>A0A6I1FP43_9BACI</name>
<evidence type="ECO:0000256" key="2">
    <source>
        <dbReference type="ARBA" id="ARBA00022827"/>
    </source>
</evidence>
<dbReference type="Gene3D" id="3.30.465.10">
    <property type="match status" value="1"/>
</dbReference>
<dbReference type="PROSITE" id="PS51387">
    <property type="entry name" value="FAD_PCMH"/>
    <property type="match status" value="1"/>
</dbReference>
<dbReference type="RefSeq" id="WP_152152573.1">
    <property type="nucleotide sequence ID" value="NZ_WEIO01000007.1"/>
</dbReference>
<dbReference type="InterPro" id="IPR007173">
    <property type="entry name" value="ALO_C"/>
</dbReference>
<dbReference type="AlphaFoldDB" id="A0A6I1FP43"/>
<keyword evidence="1" id="KW-0285">Flavoprotein</keyword>
<keyword evidence="6" id="KW-1185">Reference proteome</keyword>
<dbReference type="InterPro" id="IPR016169">
    <property type="entry name" value="FAD-bd_PCMH_sub2"/>
</dbReference>
<protein>
    <submittedName>
        <fullName evidence="5">FAD-binding protein</fullName>
    </submittedName>
</protein>
<dbReference type="InterPro" id="IPR016164">
    <property type="entry name" value="FAD-linked_Oxase-like_C"/>
</dbReference>
<dbReference type="EMBL" id="WEIO01000007">
    <property type="protein sequence ID" value="KAB7705965.1"/>
    <property type="molecule type" value="Genomic_DNA"/>
</dbReference>
<dbReference type="InterPro" id="IPR006094">
    <property type="entry name" value="Oxid_FAD_bind_N"/>
</dbReference>
<dbReference type="GO" id="GO:0016020">
    <property type="term" value="C:membrane"/>
    <property type="evidence" value="ECO:0007669"/>
    <property type="project" value="InterPro"/>
</dbReference>